<comment type="similarity">
    <text evidence="1">Belongs to the UPF0045 family.</text>
</comment>
<gene>
    <name evidence="3" type="ORF">L21SP5_02229</name>
</gene>
<evidence type="ECO:0000259" key="2">
    <source>
        <dbReference type="Pfam" id="PF01910"/>
    </source>
</evidence>
<dbReference type="SUPFAM" id="SSF89957">
    <property type="entry name" value="MTH1187/YkoF-like"/>
    <property type="match status" value="1"/>
</dbReference>
<protein>
    <recommendedName>
        <fullName evidence="2">Thiamine-binding protein domain-containing protein</fullName>
    </recommendedName>
</protein>
<dbReference type="EMBL" id="CP013118">
    <property type="protein sequence ID" value="ALO15862.1"/>
    <property type="molecule type" value="Genomic_DNA"/>
</dbReference>
<dbReference type="InterPro" id="IPR002767">
    <property type="entry name" value="Thiamine_BP"/>
</dbReference>
<dbReference type="InterPro" id="IPR051614">
    <property type="entry name" value="UPF0045_domain"/>
</dbReference>
<dbReference type="STRING" id="1307839.L21SP5_02229"/>
<dbReference type="InterPro" id="IPR029756">
    <property type="entry name" value="MTH1187/YkoF-like"/>
</dbReference>
<dbReference type="Pfam" id="PF01910">
    <property type="entry name" value="Thiamine_BP"/>
    <property type="match status" value="1"/>
</dbReference>
<name>A0A0S2I0Q5_9BACT</name>
<evidence type="ECO:0000256" key="1">
    <source>
        <dbReference type="ARBA" id="ARBA00010272"/>
    </source>
</evidence>
<evidence type="ECO:0000313" key="4">
    <source>
        <dbReference type="Proteomes" id="UP000064893"/>
    </source>
</evidence>
<evidence type="ECO:0000313" key="3">
    <source>
        <dbReference type="EMBL" id="ALO15862.1"/>
    </source>
</evidence>
<sequence>MNVLLEFAMFPTDKGISVSEYVSQIIDMVRNSGYPYKLSAMGTIVETPDMAKATEILNKAQQILEPHSDRIYCTAKFDIKKSEMGRLEGKIASVEGKIGKVNH</sequence>
<dbReference type="PATRIC" id="fig|1307839.3.peg.2348"/>
<dbReference type="KEGG" id="blq:L21SP5_02229"/>
<dbReference type="Gene3D" id="3.30.70.930">
    <property type="match status" value="1"/>
</dbReference>
<dbReference type="AlphaFoldDB" id="A0A0S2I0Q5"/>
<dbReference type="OrthoDB" id="5886358at2"/>
<dbReference type="PANTHER" id="PTHR33777">
    <property type="entry name" value="UPF0045 PROTEIN ECM15"/>
    <property type="match status" value="1"/>
</dbReference>
<keyword evidence="4" id="KW-1185">Reference proteome</keyword>
<organism evidence="3 4">
    <name type="scientific">Salinivirga cyanobacteriivorans</name>
    <dbReference type="NCBI Taxonomy" id="1307839"/>
    <lineage>
        <taxon>Bacteria</taxon>
        <taxon>Pseudomonadati</taxon>
        <taxon>Bacteroidota</taxon>
        <taxon>Bacteroidia</taxon>
        <taxon>Bacteroidales</taxon>
        <taxon>Salinivirgaceae</taxon>
        <taxon>Salinivirga</taxon>
    </lineage>
</organism>
<reference evidence="3 4" key="1">
    <citation type="submission" date="2015-11" db="EMBL/GenBank/DDBJ databases">
        <title>Description and complete genome sequence of a novel strain predominating in hypersaline microbial mats and representing a new family of the Bacteriodetes phylum.</title>
        <authorList>
            <person name="Spring S."/>
            <person name="Bunk B."/>
            <person name="Sproer C."/>
            <person name="Klenk H.-P."/>
        </authorList>
    </citation>
    <scope>NUCLEOTIDE SEQUENCE [LARGE SCALE GENOMIC DNA]</scope>
    <source>
        <strain evidence="3 4">L21-Spi-D4</strain>
    </source>
</reference>
<dbReference type="RefSeq" id="WP_057953283.1">
    <property type="nucleotide sequence ID" value="NZ_CP013118.1"/>
</dbReference>
<accession>A0A0S2I0Q5</accession>
<proteinExistence type="inferred from homology"/>
<dbReference type="GO" id="GO:0005829">
    <property type="term" value="C:cytosol"/>
    <property type="evidence" value="ECO:0007669"/>
    <property type="project" value="TreeGrafter"/>
</dbReference>
<dbReference type="Proteomes" id="UP000064893">
    <property type="component" value="Chromosome"/>
</dbReference>
<feature type="domain" description="Thiamine-binding protein" evidence="2">
    <location>
        <begin position="6"/>
        <end position="95"/>
    </location>
</feature>
<dbReference type="PANTHER" id="PTHR33777:SF1">
    <property type="entry name" value="UPF0045 PROTEIN ECM15"/>
    <property type="match status" value="1"/>
</dbReference>